<proteinExistence type="predicted"/>
<dbReference type="PROSITE" id="PS51833">
    <property type="entry name" value="HDOD"/>
    <property type="match status" value="1"/>
</dbReference>
<dbReference type="PANTHER" id="PTHR33525:SF3">
    <property type="entry name" value="RIBONUCLEASE Y"/>
    <property type="match status" value="1"/>
</dbReference>
<feature type="non-terminal residue" evidence="2">
    <location>
        <position position="1"/>
    </location>
</feature>
<organism evidence="2">
    <name type="scientific">mine drainage metagenome</name>
    <dbReference type="NCBI Taxonomy" id="410659"/>
    <lineage>
        <taxon>unclassified sequences</taxon>
        <taxon>metagenomes</taxon>
        <taxon>ecological metagenomes</taxon>
    </lineage>
</organism>
<dbReference type="GO" id="GO:0016787">
    <property type="term" value="F:hydrolase activity"/>
    <property type="evidence" value="ECO:0007669"/>
    <property type="project" value="UniProtKB-KW"/>
</dbReference>
<dbReference type="PANTHER" id="PTHR33525">
    <property type="match status" value="1"/>
</dbReference>
<feature type="non-terminal residue" evidence="2">
    <location>
        <position position="155"/>
    </location>
</feature>
<evidence type="ECO:0000259" key="1">
    <source>
        <dbReference type="PROSITE" id="PS51833"/>
    </source>
</evidence>
<comment type="caution">
    <text evidence="2">The sequence shown here is derived from an EMBL/GenBank/DDBJ whole genome shotgun (WGS) entry which is preliminary data.</text>
</comment>
<dbReference type="EMBL" id="AUZX01001015">
    <property type="protein sequence ID" value="EQD80012.1"/>
    <property type="molecule type" value="Genomic_DNA"/>
</dbReference>
<evidence type="ECO:0000313" key="2">
    <source>
        <dbReference type="EMBL" id="EQD80012.1"/>
    </source>
</evidence>
<gene>
    <name evidence="2" type="ORF">B1A_01334</name>
</gene>
<dbReference type="Gene3D" id="1.10.3210.10">
    <property type="entry name" value="Hypothetical protein af1432"/>
    <property type="match status" value="1"/>
</dbReference>
<feature type="domain" description="HDOD" evidence="1">
    <location>
        <begin position="1"/>
        <end position="155"/>
    </location>
</feature>
<dbReference type="SUPFAM" id="SSF109604">
    <property type="entry name" value="HD-domain/PDEase-like"/>
    <property type="match status" value="1"/>
</dbReference>
<reference evidence="2" key="2">
    <citation type="journal article" date="2014" name="ISME J.">
        <title>Microbial stratification in low pH oxic and suboxic macroscopic growths along an acid mine drainage.</title>
        <authorList>
            <person name="Mendez-Garcia C."/>
            <person name="Mesa V."/>
            <person name="Sprenger R.R."/>
            <person name="Richter M."/>
            <person name="Diez M.S."/>
            <person name="Solano J."/>
            <person name="Bargiela R."/>
            <person name="Golyshina O.V."/>
            <person name="Manteca A."/>
            <person name="Ramos J.L."/>
            <person name="Gallego J.R."/>
            <person name="Llorente I."/>
            <person name="Martins Dos Santos V.A."/>
            <person name="Jensen O.N."/>
            <person name="Pelaez A.I."/>
            <person name="Sanchez J."/>
            <person name="Ferrer M."/>
        </authorList>
    </citation>
    <scope>NUCLEOTIDE SEQUENCE</scope>
</reference>
<keyword evidence="2" id="KW-0378">Hydrolase</keyword>
<accession>T1CCF7</accession>
<dbReference type="Pfam" id="PF08668">
    <property type="entry name" value="HDOD"/>
    <property type="match status" value="1"/>
</dbReference>
<dbReference type="InterPro" id="IPR013976">
    <property type="entry name" value="HDOD"/>
</dbReference>
<dbReference type="CDD" id="cd00077">
    <property type="entry name" value="HDc"/>
    <property type="match status" value="1"/>
</dbReference>
<dbReference type="InterPro" id="IPR003607">
    <property type="entry name" value="HD/PDEase_dom"/>
</dbReference>
<sequence length="155" mass="17004">SNKLFTIIDDPNVSISVIAGLIGEDPGLASRLITVANSPFYPFPEKVSSIRGALVRLGLATVRGIILTTSLFDRVKSQQGVFELWKHSLGVSRAAKALALVLEDVMNPDEAILSGLLHDVGKIPFLIYKPQRMENIWKSRPTSGNDSDWELQEFG</sequence>
<reference evidence="2" key="1">
    <citation type="submission" date="2013-08" db="EMBL/GenBank/DDBJ databases">
        <authorList>
            <person name="Mendez C."/>
            <person name="Richter M."/>
            <person name="Ferrer M."/>
            <person name="Sanchez J."/>
        </authorList>
    </citation>
    <scope>NUCLEOTIDE SEQUENCE</scope>
</reference>
<protein>
    <submittedName>
        <fullName evidence="2">Metal dependent phosphohydrolase</fullName>
    </submittedName>
</protein>
<dbReference type="AlphaFoldDB" id="T1CCF7"/>
<dbReference type="InterPro" id="IPR052340">
    <property type="entry name" value="RNase_Y/CdgJ"/>
</dbReference>
<name>T1CCF7_9ZZZZ</name>